<feature type="region of interest" description="Disordered" evidence="2">
    <location>
        <begin position="1"/>
        <end position="29"/>
    </location>
</feature>
<comment type="similarity">
    <text evidence="1">Belongs to the arrestin family. PalF/RIM8 subfamily.</text>
</comment>
<feature type="compositionally biased region" description="Low complexity" evidence="2">
    <location>
        <begin position="238"/>
        <end position="251"/>
    </location>
</feature>
<evidence type="ECO:0000313" key="4">
    <source>
        <dbReference type="EMBL" id="KAF2842959.1"/>
    </source>
</evidence>
<feature type="compositionally biased region" description="Basic and acidic residues" evidence="2">
    <location>
        <begin position="780"/>
        <end position="798"/>
    </location>
</feature>
<protein>
    <recommendedName>
        <fullName evidence="3">Arrestin C-terminal-like domain-containing protein</fullName>
    </recommendedName>
</protein>
<dbReference type="GO" id="GO:0005829">
    <property type="term" value="C:cytosol"/>
    <property type="evidence" value="ECO:0007669"/>
    <property type="project" value="TreeGrafter"/>
</dbReference>
<keyword evidence="5" id="KW-1185">Reference proteome</keyword>
<name>A0A9P4SIM3_9PEZI</name>
<dbReference type="InterPro" id="IPR011021">
    <property type="entry name" value="Arrestin-like_N"/>
</dbReference>
<dbReference type="Gene3D" id="2.60.40.640">
    <property type="match status" value="1"/>
</dbReference>
<dbReference type="Proteomes" id="UP000799429">
    <property type="component" value="Unassembled WGS sequence"/>
</dbReference>
<proteinExistence type="inferred from homology"/>
<feature type="compositionally biased region" description="Low complexity" evidence="2">
    <location>
        <begin position="652"/>
        <end position="667"/>
    </location>
</feature>
<dbReference type="AlphaFoldDB" id="A0A9P4SIM3"/>
<feature type="region of interest" description="Disordered" evidence="2">
    <location>
        <begin position="601"/>
        <end position="628"/>
    </location>
</feature>
<dbReference type="Pfam" id="PF00339">
    <property type="entry name" value="Arrestin_N"/>
    <property type="match status" value="1"/>
</dbReference>
<evidence type="ECO:0000259" key="3">
    <source>
        <dbReference type="SMART" id="SM01017"/>
    </source>
</evidence>
<dbReference type="SMART" id="SM01017">
    <property type="entry name" value="Arrestin_C"/>
    <property type="match status" value="1"/>
</dbReference>
<dbReference type="OrthoDB" id="7785529at2759"/>
<feature type="region of interest" description="Disordered" evidence="2">
    <location>
        <begin position="640"/>
        <end position="690"/>
    </location>
</feature>
<dbReference type="InterPro" id="IPR014752">
    <property type="entry name" value="Arrestin-like_C"/>
</dbReference>
<evidence type="ECO:0000313" key="5">
    <source>
        <dbReference type="Proteomes" id="UP000799429"/>
    </source>
</evidence>
<dbReference type="InterPro" id="IPR011022">
    <property type="entry name" value="Arrestin_C-like"/>
</dbReference>
<dbReference type="GO" id="GO:0031625">
    <property type="term" value="F:ubiquitin protein ligase binding"/>
    <property type="evidence" value="ECO:0007669"/>
    <property type="project" value="TreeGrafter"/>
</dbReference>
<dbReference type="InterPro" id="IPR014756">
    <property type="entry name" value="Ig_E-set"/>
</dbReference>
<dbReference type="InterPro" id="IPR050357">
    <property type="entry name" value="Arrestin_domain-protein"/>
</dbReference>
<feature type="compositionally biased region" description="Polar residues" evidence="2">
    <location>
        <begin position="259"/>
        <end position="282"/>
    </location>
</feature>
<accession>A0A9P4SIM3</accession>
<evidence type="ECO:0000256" key="1">
    <source>
        <dbReference type="ARBA" id="ARBA00037950"/>
    </source>
</evidence>
<feature type="compositionally biased region" description="Polar residues" evidence="2">
    <location>
        <begin position="1"/>
        <end position="17"/>
    </location>
</feature>
<dbReference type="GO" id="GO:0005886">
    <property type="term" value="C:plasma membrane"/>
    <property type="evidence" value="ECO:0007669"/>
    <property type="project" value="TreeGrafter"/>
</dbReference>
<feature type="region of interest" description="Disordered" evidence="2">
    <location>
        <begin position="712"/>
        <end position="798"/>
    </location>
</feature>
<dbReference type="EMBL" id="MU006089">
    <property type="protein sequence ID" value="KAF2842959.1"/>
    <property type="molecule type" value="Genomic_DNA"/>
</dbReference>
<dbReference type="SUPFAM" id="SSF81296">
    <property type="entry name" value="E set domains"/>
    <property type="match status" value="1"/>
</dbReference>
<dbReference type="GO" id="GO:0030674">
    <property type="term" value="F:protein-macromolecule adaptor activity"/>
    <property type="evidence" value="ECO:0007669"/>
    <property type="project" value="TreeGrafter"/>
</dbReference>
<feature type="compositionally biased region" description="Polar residues" evidence="2">
    <location>
        <begin position="759"/>
        <end position="770"/>
    </location>
</feature>
<feature type="domain" description="Arrestin C-terminal-like" evidence="3">
    <location>
        <begin position="305"/>
        <end position="474"/>
    </location>
</feature>
<dbReference type="GO" id="GO:0070086">
    <property type="term" value="P:ubiquitin-dependent endocytosis"/>
    <property type="evidence" value="ECO:0007669"/>
    <property type="project" value="TreeGrafter"/>
</dbReference>
<dbReference type="Pfam" id="PF02752">
    <property type="entry name" value="Arrestin_C"/>
    <property type="match status" value="1"/>
</dbReference>
<feature type="compositionally biased region" description="Basic and acidic residues" evidence="2">
    <location>
        <begin position="730"/>
        <end position="748"/>
    </location>
</feature>
<evidence type="ECO:0000256" key="2">
    <source>
        <dbReference type="SAM" id="MobiDB-lite"/>
    </source>
</evidence>
<sequence length="798" mass="86951">MPSNSSRDPILSKSTPPGRSLLSRIKSPFNSKSRNATEFYVQPDDPHRQYSPGDIVSGSVILKLFRPVRVTHIVVCLHGYVQVYRNPNSPGDIIRKHGIGPAAGKGKRSGGYFGNGFATLFEDEVVLCGEGRLGEGMYQFNFELEFPSKGLPSSIDFERGTISYMITSTMTKPTTISPTMSCDTKIWLIEDIDIAPIVSPKPRVISLEPISRRSRAKSSAIKRVGGVSESIHKGQTTSEPSRSSRFSELSSTQEDTESPESPTPSDVSYESGVSSGNGSTLETGGPLSIMTGDSSRLGLSKGHRHKKTITATIELLKAGFLRGDNIPLKISVKHTKPVKSVRGIIVTLYRQARVDMHPALPVVTAGDGDRKMEDVYPKSRTGLGGLSLSSAGSSHLFRKDLSQSFAPLYVDPIAKTAEIKAAVRVPDEAFSTISCVPGAMITFKYHVEVVVDIQGKLQGLDKYFTNAGIMGVPSDYGNIPGMGRAEDASGSFLAAWGSNFIDTEHIRRDKSVVCCVFEVVVGTRDSERKKGKQRADLNQGTAQSHYDPYDNHVQEIQIPDYDQQYSQATPEGEPLGYGYGPAHDIAHHDYYYPNYHGANDYAQIPPEGQPLENSAYPLPQQEDEGQLTEKERLRRAEARLLPSHPPDQDTESSTSAAALAPSAPDFSPVEHTVLPLRPSAPPDNSESIAVSPYTNHIDNLLVSHGLRPSAPKYEETEQAEASSSAAKAVPTDDKAELQRRRLEMERSSPQDGQDVEASGSGTSNSFTPTAPTIRDEEEGFGFHEDASRDDPVLPKYER</sequence>
<dbReference type="PANTHER" id="PTHR11188">
    <property type="entry name" value="ARRESTIN DOMAIN CONTAINING PROTEIN"/>
    <property type="match status" value="1"/>
</dbReference>
<gene>
    <name evidence="4" type="ORF">M501DRAFT_1012341</name>
</gene>
<organism evidence="4 5">
    <name type="scientific">Patellaria atrata CBS 101060</name>
    <dbReference type="NCBI Taxonomy" id="1346257"/>
    <lineage>
        <taxon>Eukaryota</taxon>
        <taxon>Fungi</taxon>
        <taxon>Dikarya</taxon>
        <taxon>Ascomycota</taxon>
        <taxon>Pezizomycotina</taxon>
        <taxon>Dothideomycetes</taxon>
        <taxon>Dothideomycetes incertae sedis</taxon>
        <taxon>Patellariales</taxon>
        <taxon>Patellariaceae</taxon>
        <taxon>Patellaria</taxon>
    </lineage>
</organism>
<feature type="region of interest" description="Disordered" evidence="2">
    <location>
        <begin position="218"/>
        <end position="303"/>
    </location>
</feature>
<dbReference type="PANTHER" id="PTHR11188:SF161">
    <property type="entry name" value="PH-RESPONSE REGULATOR PROTEIN PALF_RIM8"/>
    <property type="match status" value="1"/>
</dbReference>
<reference evidence="4" key="1">
    <citation type="journal article" date="2020" name="Stud. Mycol.">
        <title>101 Dothideomycetes genomes: a test case for predicting lifestyles and emergence of pathogens.</title>
        <authorList>
            <person name="Haridas S."/>
            <person name="Albert R."/>
            <person name="Binder M."/>
            <person name="Bloem J."/>
            <person name="Labutti K."/>
            <person name="Salamov A."/>
            <person name="Andreopoulos B."/>
            <person name="Baker S."/>
            <person name="Barry K."/>
            <person name="Bills G."/>
            <person name="Bluhm B."/>
            <person name="Cannon C."/>
            <person name="Castanera R."/>
            <person name="Culley D."/>
            <person name="Daum C."/>
            <person name="Ezra D."/>
            <person name="Gonzalez J."/>
            <person name="Henrissat B."/>
            <person name="Kuo A."/>
            <person name="Liang C."/>
            <person name="Lipzen A."/>
            <person name="Lutzoni F."/>
            <person name="Magnuson J."/>
            <person name="Mondo S."/>
            <person name="Nolan M."/>
            <person name="Ohm R."/>
            <person name="Pangilinan J."/>
            <person name="Park H.-J."/>
            <person name="Ramirez L."/>
            <person name="Alfaro M."/>
            <person name="Sun H."/>
            <person name="Tritt A."/>
            <person name="Yoshinaga Y."/>
            <person name="Zwiers L.-H."/>
            <person name="Turgeon B."/>
            <person name="Goodwin S."/>
            <person name="Spatafora J."/>
            <person name="Crous P."/>
            <person name="Grigoriev I."/>
        </authorList>
    </citation>
    <scope>NUCLEOTIDE SEQUENCE</scope>
    <source>
        <strain evidence="4">CBS 101060</strain>
    </source>
</reference>
<feature type="region of interest" description="Disordered" evidence="2">
    <location>
        <begin position="527"/>
        <end position="549"/>
    </location>
</feature>
<comment type="caution">
    <text evidence="4">The sequence shown here is derived from an EMBL/GenBank/DDBJ whole genome shotgun (WGS) entry which is preliminary data.</text>
</comment>